<keyword evidence="2" id="KW-1185">Reference proteome</keyword>
<evidence type="ECO:0000313" key="2">
    <source>
        <dbReference type="Proteomes" id="UP001157502"/>
    </source>
</evidence>
<protein>
    <submittedName>
        <fullName evidence="1">Uncharacterized protein</fullName>
    </submittedName>
</protein>
<organism evidence="1 2">
    <name type="scientific">Dallia pectoralis</name>
    <name type="common">Alaska blackfish</name>
    <dbReference type="NCBI Taxonomy" id="75939"/>
    <lineage>
        <taxon>Eukaryota</taxon>
        <taxon>Metazoa</taxon>
        <taxon>Chordata</taxon>
        <taxon>Craniata</taxon>
        <taxon>Vertebrata</taxon>
        <taxon>Euteleostomi</taxon>
        <taxon>Actinopterygii</taxon>
        <taxon>Neopterygii</taxon>
        <taxon>Teleostei</taxon>
        <taxon>Protacanthopterygii</taxon>
        <taxon>Esociformes</taxon>
        <taxon>Umbridae</taxon>
        <taxon>Dallia</taxon>
    </lineage>
</organism>
<name>A0ACC2H5I8_DALPE</name>
<reference evidence="1" key="1">
    <citation type="submission" date="2021-05" db="EMBL/GenBank/DDBJ databases">
        <authorList>
            <person name="Pan Q."/>
            <person name="Jouanno E."/>
            <person name="Zahm M."/>
            <person name="Klopp C."/>
            <person name="Cabau C."/>
            <person name="Louis A."/>
            <person name="Berthelot C."/>
            <person name="Parey E."/>
            <person name="Roest Crollius H."/>
            <person name="Montfort J."/>
            <person name="Robinson-Rechavi M."/>
            <person name="Bouchez O."/>
            <person name="Lampietro C."/>
            <person name="Lopez Roques C."/>
            <person name="Donnadieu C."/>
            <person name="Postlethwait J."/>
            <person name="Bobe J."/>
            <person name="Dillon D."/>
            <person name="Chandos A."/>
            <person name="von Hippel F."/>
            <person name="Guiguen Y."/>
        </authorList>
    </citation>
    <scope>NUCLEOTIDE SEQUENCE</scope>
    <source>
        <strain evidence="1">YG-Jan2019</strain>
    </source>
</reference>
<dbReference type="EMBL" id="CM055732">
    <property type="protein sequence ID" value="KAJ8011207.1"/>
    <property type="molecule type" value="Genomic_DNA"/>
</dbReference>
<dbReference type="Proteomes" id="UP001157502">
    <property type="component" value="Chromosome 5"/>
</dbReference>
<proteinExistence type="predicted"/>
<sequence>MMEGLKKRTRKAFGLRKKEKDTDSTSSSLIPSLEAHLTEMEGVPGRLLQMWTRRASASDLEKKGTISFQADTHTCSFDKCPPAPKGKQQFFSSSDSEDEDDKRKFRIKIKPLHPDTARCAVPSMDELRASVGGLALSPSMVSLFSLFFLGLFSLLLCWSQRRSPGSLKRQLSYEEISRPRRSTPTPSPAPENQSDRGSQNRTASPAFFGPQETTNETYRHDSNRNAVVSLEADAWTDSGRFSDSQLTRGFPTGAPPPVPPKNISTSNQVDIPNGTTVPGPAPIYLNIQSPASYRGSPVPDLDDVFGPLESSRTNEGRASPRWVHFNRERPPPPDEPAPPPPRASPPLDSPLSSPPDSPCPSPDSPCFSPGPPPDEPPPSPPPFSSPPDSPISVISIPPPDVPVPPLPPDFLPPDPSLVIAVDPSLFLDDEMLEYSAMVSPLGHTPAPHSSVPPPLGYPRAPPSPVPPPLPAERTFRAGVPSPLMFLREEQQNVVALPLGVAPGFRSPPPSSPITYRSIVSSPGPCSGSSPSSPARPATPLSGGSPIPPPPPPRPSSRPKLPPGKPIGDLTRPFSPPVSGSPPLFAPLARAESSSSISSITSLSAASTPTLGRELNVSTTGCSRGPSPLTMGAQDTLPVAAAFTETINAYFKGADPSNRQSDPHQNKCNKCVVKITGEMVLSFPAGITRHFASHPSAPVLTFCISNYSRLEQVLPNPQLLCCDTTTSNADTKEFWVNMPNLMSHLRRVADQKPQATYYNVDMIKYQVADEGIQSTPLNLAVSWRGDANSTDLRIDYKYNTEAMATPSPLHNIHFLVPVDGGVAKVQTMIPTAHWNPEQQKILWKIQNLSQRSENGGVGALLGRFQLMEGPSRPSQLAVQFTSEGSTLSGCDIQLVRSGYRLSLVKKRFAAGKYLADN</sequence>
<accession>A0ACC2H5I8</accession>
<gene>
    <name evidence="1" type="ORF">DPEC_G00055770</name>
</gene>
<comment type="caution">
    <text evidence="1">The sequence shown here is derived from an EMBL/GenBank/DDBJ whole genome shotgun (WGS) entry which is preliminary data.</text>
</comment>
<evidence type="ECO:0000313" key="1">
    <source>
        <dbReference type="EMBL" id="KAJ8011207.1"/>
    </source>
</evidence>